<dbReference type="EMBL" id="AP027742">
    <property type="protein sequence ID" value="BDZ75872.1"/>
    <property type="molecule type" value="Genomic_DNA"/>
</dbReference>
<dbReference type="InterPro" id="IPR050640">
    <property type="entry name" value="Bact_2-comp_sensor_kinase"/>
</dbReference>
<dbReference type="GO" id="GO:0016301">
    <property type="term" value="F:kinase activity"/>
    <property type="evidence" value="ECO:0007669"/>
    <property type="project" value="UniProtKB-KW"/>
</dbReference>
<keyword evidence="12" id="KW-0175">Coiled coil</keyword>
<dbReference type="Pfam" id="PF02518">
    <property type="entry name" value="HATPase_c"/>
    <property type="match status" value="1"/>
</dbReference>
<evidence type="ECO:0000256" key="12">
    <source>
        <dbReference type="SAM" id="Coils"/>
    </source>
</evidence>
<dbReference type="PROSITE" id="PS50109">
    <property type="entry name" value="HIS_KIN"/>
    <property type="match status" value="1"/>
</dbReference>
<dbReference type="Proteomes" id="UP001305815">
    <property type="component" value="Chromosome"/>
</dbReference>
<evidence type="ECO:0000313" key="17">
    <source>
        <dbReference type="Proteomes" id="UP001305815"/>
    </source>
</evidence>
<dbReference type="EC" id="2.7.13.3" evidence="3"/>
<name>A0ABM8HGT4_9FIRM</name>
<keyword evidence="17" id="KW-1185">Reference proteome</keyword>
<evidence type="ECO:0000256" key="11">
    <source>
        <dbReference type="ARBA" id="ARBA00023136"/>
    </source>
</evidence>
<evidence type="ECO:0000259" key="14">
    <source>
        <dbReference type="PROSITE" id="PS50109"/>
    </source>
</evidence>
<evidence type="ECO:0000256" key="1">
    <source>
        <dbReference type="ARBA" id="ARBA00000085"/>
    </source>
</evidence>
<dbReference type="Gene3D" id="6.10.340.10">
    <property type="match status" value="1"/>
</dbReference>
<keyword evidence="8 16" id="KW-0418">Kinase</keyword>
<evidence type="ECO:0000313" key="16">
    <source>
        <dbReference type="EMBL" id="BDZ75872.1"/>
    </source>
</evidence>
<comment type="catalytic activity">
    <reaction evidence="1">
        <text>ATP + protein L-histidine = ADP + protein N-phospho-L-histidine.</text>
        <dbReference type="EC" id="2.7.13.3"/>
    </reaction>
</comment>
<dbReference type="Pfam" id="PF02743">
    <property type="entry name" value="dCache_1"/>
    <property type="match status" value="1"/>
</dbReference>
<evidence type="ECO:0000256" key="2">
    <source>
        <dbReference type="ARBA" id="ARBA00004651"/>
    </source>
</evidence>
<evidence type="ECO:0000256" key="8">
    <source>
        <dbReference type="ARBA" id="ARBA00022777"/>
    </source>
</evidence>
<protein>
    <recommendedName>
        <fullName evidence="3">histidine kinase</fullName>
        <ecNumber evidence="3">2.7.13.3</ecNumber>
    </recommendedName>
</protein>
<keyword evidence="5" id="KW-0597">Phosphoprotein</keyword>
<dbReference type="SUPFAM" id="SSF55874">
    <property type="entry name" value="ATPase domain of HSP90 chaperone/DNA topoisomerase II/histidine kinase"/>
    <property type="match status" value="1"/>
</dbReference>
<evidence type="ECO:0000256" key="7">
    <source>
        <dbReference type="ARBA" id="ARBA00022692"/>
    </source>
</evidence>
<keyword evidence="11 13" id="KW-0472">Membrane</keyword>
<proteinExistence type="predicted"/>
<dbReference type="SMART" id="SM00387">
    <property type="entry name" value="HATPase_c"/>
    <property type="match status" value="1"/>
</dbReference>
<dbReference type="Pfam" id="PF06580">
    <property type="entry name" value="His_kinase"/>
    <property type="match status" value="1"/>
</dbReference>
<evidence type="ECO:0000256" key="5">
    <source>
        <dbReference type="ARBA" id="ARBA00022553"/>
    </source>
</evidence>
<dbReference type="InterPro" id="IPR003594">
    <property type="entry name" value="HATPase_dom"/>
</dbReference>
<dbReference type="Gene3D" id="3.30.450.20">
    <property type="entry name" value="PAS domain"/>
    <property type="match status" value="1"/>
</dbReference>
<organism evidence="16 17">
    <name type="scientific">Claveliimonas bilis</name>
    <dbReference type="NCBI Taxonomy" id="3028070"/>
    <lineage>
        <taxon>Bacteria</taxon>
        <taxon>Bacillati</taxon>
        <taxon>Bacillota</taxon>
        <taxon>Clostridia</taxon>
        <taxon>Lachnospirales</taxon>
        <taxon>Lachnospiraceae</taxon>
        <taxon>Claveliimonas</taxon>
    </lineage>
</organism>
<dbReference type="PROSITE" id="PS50885">
    <property type="entry name" value="HAMP"/>
    <property type="match status" value="1"/>
</dbReference>
<reference evidence="17" key="1">
    <citation type="journal article" date="2023" name="Int. J. Syst. Evol. Microbiol.">
        <title>Claveliimonas bilis gen. nov., sp. nov., deoxycholic acid-producing bacteria isolated from human faeces, and reclassification of Sellimonas monacensis Zenner et al. 2021 as Claveliimonas monacensis comb. nov.</title>
        <authorList>
            <person name="Hisatomi A."/>
            <person name="Kastawa N.W.E.P.G."/>
            <person name="Song I."/>
            <person name="Ohkuma M."/>
            <person name="Fukiya S."/>
            <person name="Sakamoto M."/>
        </authorList>
    </citation>
    <scope>NUCLEOTIDE SEQUENCE [LARGE SCALE GENOMIC DNA]</scope>
    <source>
        <strain evidence="17">12BBH14</strain>
    </source>
</reference>
<sequence length="623" mass="71612">MKKKYFRYLQKLKPRGIQSVLMIVLSVISISIMIVLGLILYMRFSTLSREDMVQSTQKLTEQAGESMEDYLVSMRQISDVLYYNIIKENDFSNQDQVIQEGMNLMYEANRENLRSVALYNSYGSLMAAEPVVSEKADPNVTQQDWYVKAMEEVENVHFSTPHIQNLFDDNSLRYYWVISLSRAVEITEDGVTRLGVLLVDMDYSGISRMMNKLNTDNNGQYYYLCDSNGEIIYHPRQIQISDGISSENSKGAAEYKDGVYDEKFEGERRKVVVNTISYTGWKLVGVIPYSTFTHGMIDIRYFIVMIILVMIMMLCAINRVVSQRISRPVLLLNESVREYEAGKKPEIYIGGSPEIRHLGQSIQNSYEQIDRLMKEIVLEQNERRKSELDALQSQINPHFLYNALESITWMVEGERNEEAVFMISQLARLFRISLSKGRTVISIRDELQHAKSYMNIQKIRYKNTFSVKFDVDEEVYSYCTVKLILQPILENAINYGVSSMDDCGEIRVTGRKEGEVIILAVEDNGLGMSEEEVEFVLTDSNRIHKHGSGVGLININNRIQILFGKEYGLVVESEPDEGTKVSIRIPAVPYTEENGKILENGYILSKEKINDIEEKTKESKDEE</sequence>
<gene>
    <name evidence="16" type="ORF">Lac1_00550</name>
</gene>
<keyword evidence="6" id="KW-0808">Transferase</keyword>
<keyword evidence="10" id="KW-0902">Two-component regulatory system</keyword>
<dbReference type="PANTHER" id="PTHR34220:SF7">
    <property type="entry name" value="SENSOR HISTIDINE KINASE YPDA"/>
    <property type="match status" value="1"/>
</dbReference>
<dbReference type="Gene3D" id="3.30.565.10">
    <property type="entry name" value="Histidine kinase-like ATPase, C-terminal domain"/>
    <property type="match status" value="1"/>
</dbReference>
<feature type="transmembrane region" description="Helical" evidence="13">
    <location>
        <begin position="20"/>
        <end position="42"/>
    </location>
</feature>
<accession>A0ABM8HGT4</accession>
<feature type="domain" description="HAMP" evidence="15">
    <location>
        <begin position="323"/>
        <end position="374"/>
    </location>
</feature>
<keyword evidence="7 13" id="KW-0812">Transmembrane</keyword>
<dbReference type="InterPro" id="IPR010559">
    <property type="entry name" value="Sig_transdc_His_kin_internal"/>
</dbReference>
<dbReference type="InterPro" id="IPR005467">
    <property type="entry name" value="His_kinase_dom"/>
</dbReference>
<evidence type="ECO:0000256" key="3">
    <source>
        <dbReference type="ARBA" id="ARBA00012438"/>
    </source>
</evidence>
<keyword evidence="9 13" id="KW-1133">Transmembrane helix</keyword>
<evidence type="ECO:0000256" key="13">
    <source>
        <dbReference type="SAM" id="Phobius"/>
    </source>
</evidence>
<evidence type="ECO:0000256" key="9">
    <source>
        <dbReference type="ARBA" id="ARBA00022989"/>
    </source>
</evidence>
<evidence type="ECO:0000256" key="4">
    <source>
        <dbReference type="ARBA" id="ARBA00022475"/>
    </source>
</evidence>
<dbReference type="InterPro" id="IPR033479">
    <property type="entry name" value="dCache_1"/>
</dbReference>
<evidence type="ECO:0000256" key="10">
    <source>
        <dbReference type="ARBA" id="ARBA00023012"/>
    </source>
</evidence>
<dbReference type="CDD" id="cd12912">
    <property type="entry name" value="PDC2_MCP_like"/>
    <property type="match status" value="1"/>
</dbReference>
<feature type="transmembrane region" description="Helical" evidence="13">
    <location>
        <begin position="299"/>
        <end position="317"/>
    </location>
</feature>
<dbReference type="InterPro" id="IPR036890">
    <property type="entry name" value="HATPase_C_sf"/>
</dbReference>
<dbReference type="PRINTS" id="PR00344">
    <property type="entry name" value="BCTRLSENSOR"/>
</dbReference>
<dbReference type="PANTHER" id="PTHR34220">
    <property type="entry name" value="SENSOR HISTIDINE KINASE YPDA"/>
    <property type="match status" value="1"/>
</dbReference>
<evidence type="ECO:0000256" key="6">
    <source>
        <dbReference type="ARBA" id="ARBA00022679"/>
    </source>
</evidence>
<dbReference type="RefSeq" id="WP_256194787.1">
    <property type="nucleotide sequence ID" value="NZ_AP027742.1"/>
</dbReference>
<feature type="coiled-coil region" evidence="12">
    <location>
        <begin position="362"/>
        <end position="394"/>
    </location>
</feature>
<comment type="subcellular location">
    <subcellularLocation>
        <location evidence="2">Cell membrane</location>
        <topology evidence="2">Multi-pass membrane protein</topology>
    </subcellularLocation>
</comment>
<feature type="domain" description="Histidine kinase" evidence="14">
    <location>
        <begin position="484"/>
        <end position="589"/>
    </location>
</feature>
<dbReference type="InterPro" id="IPR003660">
    <property type="entry name" value="HAMP_dom"/>
</dbReference>
<evidence type="ECO:0000259" key="15">
    <source>
        <dbReference type="PROSITE" id="PS50885"/>
    </source>
</evidence>
<dbReference type="InterPro" id="IPR004358">
    <property type="entry name" value="Sig_transdc_His_kin-like_C"/>
</dbReference>
<keyword evidence="4" id="KW-1003">Cell membrane</keyword>